<name>A0A2C5WZH9_9PEZI</name>
<feature type="compositionally biased region" description="Basic and acidic residues" evidence="16">
    <location>
        <begin position="1739"/>
        <end position="1750"/>
    </location>
</feature>
<dbReference type="SUPFAM" id="SSF47384">
    <property type="entry name" value="Homodimeric domain of signal transducing histidine kinase"/>
    <property type="match status" value="1"/>
</dbReference>
<evidence type="ECO:0000256" key="13">
    <source>
        <dbReference type="ARBA" id="ARBA00023136"/>
    </source>
</evidence>
<feature type="coiled-coil region" evidence="15">
    <location>
        <begin position="1997"/>
        <end position="2024"/>
    </location>
</feature>
<evidence type="ECO:0000256" key="9">
    <source>
        <dbReference type="ARBA" id="ARBA00022777"/>
    </source>
</evidence>
<feature type="compositionally biased region" description="Low complexity" evidence="16">
    <location>
        <begin position="717"/>
        <end position="731"/>
    </location>
</feature>
<dbReference type="InterPro" id="IPR027417">
    <property type="entry name" value="P-loop_NTPase"/>
</dbReference>
<dbReference type="SUPFAM" id="SSF56112">
    <property type="entry name" value="Protein kinase-like (PK-like)"/>
    <property type="match status" value="1"/>
</dbReference>
<gene>
    <name evidence="20" type="primary">dhkJ</name>
    <name evidence="20" type="ORF">CFIMG_003148RA</name>
</gene>
<evidence type="ECO:0000256" key="16">
    <source>
        <dbReference type="SAM" id="MobiDB-lite"/>
    </source>
</evidence>
<dbReference type="Gene3D" id="3.30.565.10">
    <property type="entry name" value="Histidine kinase-like ATPase, C-terminal domain"/>
    <property type="match status" value="1"/>
</dbReference>
<accession>A0A2C5WZH9</accession>
<dbReference type="SMART" id="SM00448">
    <property type="entry name" value="REC"/>
    <property type="match status" value="1"/>
</dbReference>
<dbReference type="EMBL" id="APWK03000030">
    <property type="protein sequence ID" value="PHH54219.1"/>
    <property type="molecule type" value="Genomic_DNA"/>
</dbReference>
<keyword evidence="10" id="KW-0067">ATP-binding</keyword>
<evidence type="ECO:0000256" key="15">
    <source>
        <dbReference type="SAM" id="Coils"/>
    </source>
</evidence>
<feature type="region of interest" description="Disordered" evidence="16">
    <location>
        <begin position="1737"/>
        <end position="1780"/>
    </location>
</feature>
<dbReference type="Gene3D" id="1.10.287.130">
    <property type="match status" value="1"/>
</dbReference>
<evidence type="ECO:0000256" key="7">
    <source>
        <dbReference type="ARBA" id="ARBA00022692"/>
    </source>
</evidence>
<dbReference type="FunFam" id="3.40.50.2300:FF:000285">
    <property type="entry name" value="Putative sensor histidine kinase/response regulator"/>
    <property type="match status" value="1"/>
</dbReference>
<dbReference type="SMART" id="SM00388">
    <property type="entry name" value="HisKA"/>
    <property type="match status" value="1"/>
</dbReference>
<keyword evidence="21" id="KW-1185">Reference proteome</keyword>
<feature type="modified residue" description="4-aspartylphosphate" evidence="14">
    <location>
        <position position="2404"/>
    </location>
</feature>
<evidence type="ECO:0000256" key="6">
    <source>
        <dbReference type="ARBA" id="ARBA00022679"/>
    </source>
</evidence>
<evidence type="ECO:0000256" key="1">
    <source>
        <dbReference type="ARBA" id="ARBA00000085"/>
    </source>
</evidence>
<dbReference type="InterPro" id="IPR001789">
    <property type="entry name" value="Sig_transdc_resp-reg_receiver"/>
</dbReference>
<feature type="compositionally biased region" description="Polar residues" evidence="16">
    <location>
        <begin position="10"/>
        <end position="25"/>
    </location>
</feature>
<dbReference type="InterPro" id="IPR005467">
    <property type="entry name" value="His_kinase_dom"/>
</dbReference>
<dbReference type="EC" id="2.7.13.3" evidence="3"/>
<dbReference type="GO" id="GO:0005886">
    <property type="term" value="C:plasma membrane"/>
    <property type="evidence" value="ECO:0007669"/>
    <property type="project" value="UniProtKB-SubCell"/>
</dbReference>
<comment type="caution">
    <text evidence="20">The sequence shown here is derived from an EMBL/GenBank/DDBJ whole genome shotgun (WGS) entry which is preliminary data.</text>
</comment>
<feature type="domain" description="Protein kinase" evidence="17">
    <location>
        <begin position="134"/>
        <end position="415"/>
    </location>
</feature>
<dbReference type="SUPFAM" id="SSF52172">
    <property type="entry name" value="CheY-like"/>
    <property type="match status" value="1"/>
</dbReference>
<feature type="domain" description="Histidine kinase" evidence="18">
    <location>
        <begin position="2045"/>
        <end position="2271"/>
    </location>
</feature>
<evidence type="ECO:0000256" key="10">
    <source>
        <dbReference type="ARBA" id="ARBA00022840"/>
    </source>
</evidence>
<evidence type="ECO:0000259" key="18">
    <source>
        <dbReference type="PROSITE" id="PS50109"/>
    </source>
</evidence>
<comment type="subcellular location">
    <subcellularLocation>
        <location evidence="2">Cell membrane</location>
        <topology evidence="2">Multi-pass membrane protein</topology>
    </subcellularLocation>
</comment>
<feature type="region of interest" description="Disordered" evidence="16">
    <location>
        <begin position="485"/>
        <end position="508"/>
    </location>
</feature>
<dbReference type="Gene3D" id="1.25.40.10">
    <property type="entry name" value="Tetratricopeptide repeat domain"/>
    <property type="match status" value="1"/>
</dbReference>
<dbReference type="Gene3D" id="3.30.450.40">
    <property type="match status" value="1"/>
</dbReference>
<keyword evidence="11" id="KW-1133">Transmembrane helix</keyword>
<evidence type="ECO:0000313" key="21">
    <source>
        <dbReference type="Proteomes" id="UP000222788"/>
    </source>
</evidence>
<dbReference type="Pfam" id="PF00512">
    <property type="entry name" value="HisKA"/>
    <property type="match status" value="1"/>
</dbReference>
<evidence type="ECO:0000256" key="5">
    <source>
        <dbReference type="ARBA" id="ARBA00022553"/>
    </source>
</evidence>
<dbReference type="PROSITE" id="PS50011">
    <property type="entry name" value="PROTEIN_KINASE_DOM"/>
    <property type="match status" value="1"/>
</dbReference>
<dbReference type="Pfam" id="PF13191">
    <property type="entry name" value="AAA_16"/>
    <property type="match status" value="1"/>
</dbReference>
<keyword evidence="13" id="KW-0472">Membrane</keyword>
<dbReference type="FunFam" id="1.10.287.130:FF:000003">
    <property type="entry name" value="Histidine kinase"/>
    <property type="match status" value="1"/>
</dbReference>
<keyword evidence="9 20" id="KW-0418">Kinase</keyword>
<dbReference type="Gene3D" id="1.10.510.10">
    <property type="entry name" value="Transferase(Phosphotransferase) domain 1"/>
    <property type="match status" value="1"/>
</dbReference>
<feature type="region of interest" description="Disordered" evidence="16">
    <location>
        <begin position="711"/>
        <end position="732"/>
    </location>
</feature>
<dbReference type="SUPFAM" id="SSF55874">
    <property type="entry name" value="ATPase domain of HSP90 chaperone/DNA topoisomerase II/histidine kinase"/>
    <property type="match status" value="1"/>
</dbReference>
<keyword evidence="12" id="KW-0902">Two-component regulatory system</keyword>
<dbReference type="PROSITE" id="PS50110">
    <property type="entry name" value="RESPONSE_REGULATORY"/>
    <property type="match status" value="1"/>
</dbReference>
<dbReference type="Pfam" id="PF00072">
    <property type="entry name" value="Response_reg"/>
    <property type="match status" value="1"/>
</dbReference>
<evidence type="ECO:0000256" key="2">
    <source>
        <dbReference type="ARBA" id="ARBA00004651"/>
    </source>
</evidence>
<dbReference type="PRINTS" id="PR00344">
    <property type="entry name" value="BCTRLSENSOR"/>
</dbReference>
<dbReference type="InterPro" id="IPR003661">
    <property type="entry name" value="HisK_dim/P_dom"/>
</dbReference>
<dbReference type="InterPro" id="IPR041664">
    <property type="entry name" value="AAA_16"/>
</dbReference>
<evidence type="ECO:0000256" key="4">
    <source>
        <dbReference type="ARBA" id="ARBA00022475"/>
    </source>
</evidence>
<dbReference type="InterPro" id="IPR011009">
    <property type="entry name" value="Kinase-like_dom_sf"/>
</dbReference>
<dbReference type="CDD" id="cd17546">
    <property type="entry name" value="REC_hyHK_CKI1_RcsC-like"/>
    <property type="match status" value="1"/>
</dbReference>
<feature type="domain" description="Response regulatory" evidence="19">
    <location>
        <begin position="2349"/>
        <end position="2473"/>
    </location>
</feature>
<dbReference type="PROSITE" id="PS50109">
    <property type="entry name" value="HIS_KIN"/>
    <property type="match status" value="1"/>
</dbReference>
<feature type="region of interest" description="Disordered" evidence="16">
    <location>
        <begin position="1"/>
        <end position="30"/>
    </location>
</feature>
<dbReference type="SUPFAM" id="SSF52540">
    <property type="entry name" value="P-loop containing nucleoside triphosphate hydrolases"/>
    <property type="match status" value="1"/>
</dbReference>
<feature type="compositionally biased region" description="Polar residues" evidence="16">
    <location>
        <begin position="538"/>
        <end position="554"/>
    </location>
</feature>
<dbReference type="Gene3D" id="3.40.50.2300">
    <property type="match status" value="1"/>
</dbReference>
<sequence>MGLDRALDGSSFSAASRASTQSDQAHSPPPQLYERLRLFSGYTWDESKPPIHTPNDIWLVHGTRFISPFSGSSSGYSASPGGLPARGMPCRVPTFPVSTPDNTASPPAFQLDTRCEQPSTISPPPISASTNEAIREEPIVARVTYNVFREERNFQVAKSVTVSSNQKNLDYIVKPLDFLRLSPIAADRGAIIVTIYEDPGDNDIMHTMDLGPAFYTTEKRDGQLVPYRNDKFDLGEPVSLTYFLDFAIGAARCLEMLHHQHEVVHGEIRGDSFHYNLQENKVKIFVFGSGIKFFEHGLYGSTWHYYLAHGLGSRNRLLYISPEQTGRMAVEPDTRTDIYSLGIVFWTMLTRQHPFEGESVMEIIQSILRHRIADVSQIRLDVPQAISDIIQKCTAKAVGDRYHSATGLRRDLHFVQQSLVNGNLEALQGWKTGTRDFSSLFTLPSAMIGRDAERDILNGVVERVACTTAVNPNIAALSRSSTALTAPTSAGPAEPTSSTPYVHDSFVDASGDVSSENGSCSLDGFNKTGPNSIELKRSSTTASGSGLETLSNLAESSPRLRAWERNQTIHSDTLSISESLGTGSGDGIRIPSVEASADIISRPRSTIKTRGRGQCEVVTIEGAAGLGKSLLVQSVLTDMRKRGYCATGKFDNARRHAFGPLLKLLSALFKQVWGERNTETPFHQALRTCVEPIWPQLHEILSLPAWLLKPEDPQNTSSSPSISSSRQASPPALGLTVPSIASMHARRGSSPITPATASPASTAVISSTKVKADPLDITKGLTGNKGLRMINIVLEIIRLFARHKFLCICLDDLHFADDESLDLISQIINAKIRMVVIMTYRPDEISAERVHGLIHPIDCEDCTRPGPTITKIRLNPLKDGDIVTYVAATLQRPREEVSPLARMVQAKCAGNPFYMREMLTACNRKRCITYEHRTSRWVYDRDKVHENFDTDQDYDVLDSGFITQRLGELPPATRAILIWASLLGNTFSFQLICHLLSSDFVYHKCEDAEEAADETPADIKATETNQTEQTQQTQQDAHIHHRPYTQAEAIMGLNAAIQASVLVPSEVDDRFRFAHDRYVQAATAMRPCSLEMMHLVIAQTLLKRYSEDERLRTTIAGHLCEAVEAIKKCVPNRSVYRKLLCESAQAAIDSGARPTAAKFYTTAVALLQDDTWSDTGEDSSYDETWALYLKAADCALYLGHHAGVFTYINEVLKHGRTPFDKAPAHVISSRVLSQIGNSDQALASLKNCVNALGVSLDAEPSFEKCSRDLEALEERLKSLNFADIVNSPQAETVTLPRVGAVLVEALVAAWWSDPLTLYNLALVTVEMYFTCGFFPQAGAAFVFLGMIAITNEEKIELGVRLGDIGTALLSRADPEDPLVNRGWTMYYKFISHLKEPLSLANSQIERIILSEVGDGNFVAKLLASGLSAMTKLSTGESCGKLEAWCNYCCEDMPGWEQDTRGGTLLLAVRQTVRAFQGKTMTSNPLEILSDQDHTMSTYKQWLNKTVPNGGRSLIIYETFELYALVAYGHFQQAVEVGKRCVENIDMLWSVRGNRQSLLLYSWALTATTLERAHDKSNLDAHTSEELRDSVNFAIAEIEKATRRIELMTTVSDLNYKHWISYMGGFVKELQGCFGDAVRLYEVGIAHSIDYNFPIEEAMGQVFMCGLLARREAPWLASRCLQESTSLFRNAGSFGVAEYLEASFQGRVPQRARKSRTVDMGVQTEGYMTHSRVNASYNDSDARESRYHSDPYTRGANQRTHSIMNNPSIHRTTENDNDSPESRIVSLEKKWRAQNKGPESRSFLSELDIIDLQAILHFSQIISSALKVEVLLNTMCDVILQTCGSATLVGIITKDPTDESWVLSASGSPEKGASAHMPGLSLDLTNYVAENVIYYCTRFRESVFVQDIATEERFGNLNQDWIDLNPNGKAIIAIPIEDVKSHMQGVLYVEGDPSSFTDRNFTVLALLVNQMSISYSNAQYMKALEKASAQTISAAGVQKRALGEARAAEQKARDAESKAKRAEEEAVRNVKLAEEAARAKSSFLANVSHELRTPLNGVIGNADLLSRGDLDAEQQEIAESIRVSADLLLVVINDLLDFSRIEAEKMQLHIQEFTPYVLLSEIIRAARFTYKDRYRNNQVEIIEDIQLPRSLNVMGDPIRLHQVLGNLVSNSAKFTEKGSITIGAKIVSETPTSCVLDFWVIDTGMGIEKDVLPQLFQPFSQADNSTSRAHGGSGLGLSICKSLVQTVMGGKISLTSEHMKGTEVRFRIEFEKFIGPSAVAPPESATPAGLASPPTTSLCPIVSTSAPHIQPVIESSKVEMLPSPDDNCFPKPNLAMPNTTSTRIPTTDIRVCVAEDNAINRRIAVQFLRRLGYVHIDTYENGQLAIDGLQRMASNQTPYHLVLMDVQMPVLDGYSATKKIRLDPVPEIRDVLIIAMTASAIHGDREKCLEAGMNDYLAKPVKSEVLKNKIDAYFRVSDSRVPKWLPTRAVKS</sequence>
<dbReference type="InterPro" id="IPR036097">
    <property type="entry name" value="HisK_dim/P_sf"/>
</dbReference>
<evidence type="ECO:0000259" key="19">
    <source>
        <dbReference type="PROSITE" id="PS50110"/>
    </source>
</evidence>
<dbReference type="InterPro" id="IPR036890">
    <property type="entry name" value="HATPase_C_sf"/>
</dbReference>
<keyword evidence="15" id="KW-0175">Coiled coil</keyword>
<dbReference type="FunFam" id="3.30.565.10:FF:000010">
    <property type="entry name" value="Sensor histidine kinase RcsC"/>
    <property type="match status" value="1"/>
</dbReference>
<dbReference type="InterPro" id="IPR004358">
    <property type="entry name" value="Sig_transdc_His_kin-like_C"/>
</dbReference>
<comment type="catalytic activity">
    <reaction evidence="1">
        <text>ATP + protein L-histidine = ADP + protein N-phospho-L-histidine.</text>
        <dbReference type="EC" id="2.7.13.3"/>
    </reaction>
</comment>
<keyword evidence="4" id="KW-1003">Cell membrane</keyword>
<dbReference type="InterPro" id="IPR011990">
    <property type="entry name" value="TPR-like_helical_dom_sf"/>
</dbReference>
<dbReference type="Pfam" id="PF13185">
    <property type="entry name" value="GAF_2"/>
    <property type="match status" value="1"/>
</dbReference>
<proteinExistence type="predicted"/>
<dbReference type="InterPro" id="IPR000719">
    <property type="entry name" value="Prot_kinase_dom"/>
</dbReference>
<evidence type="ECO:0000259" key="17">
    <source>
        <dbReference type="PROSITE" id="PS50011"/>
    </source>
</evidence>
<dbReference type="InterPro" id="IPR003594">
    <property type="entry name" value="HATPase_dom"/>
</dbReference>
<reference evidence="20 21" key="1">
    <citation type="journal article" date="2013" name="Fungal Biol.">
        <title>Analysis of microsatellite markers in the genome of the plant pathogen Ceratocystis fimbriata.</title>
        <authorList>
            <person name="Simpson M.C."/>
            <person name="Wilken P.M."/>
            <person name="Coetzee M.P."/>
            <person name="Wingfield M.J."/>
            <person name="Wingfield B.D."/>
        </authorList>
    </citation>
    <scope>NUCLEOTIDE SEQUENCE [LARGE SCALE GENOMIC DNA]</scope>
    <source>
        <strain evidence="20 21">CBS 114723</strain>
    </source>
</reference>
<reference evidence="20 21" key="2">
    <citation type="journal article" date="2013" name="IMA Fungus">
        <title>IMA Genome-F 1: Ceratocystis fimbriata: Draft nuclear genome sequence for the plant pathogen, Ceratocystis fimbriata.</title>
        <authorList>
            <person name="Wilken P.M."/>
            <person name="Steenkamp E.T."/>
            <person name="Wingfield M.J."/>
            <person name="de Beer Z.W."/>
            <person name="Wingfield B.D."/>
        </authorList>
    </citation>
    <scope>NUCLEOTIDE SEQUENCE [LARGE SCALE GENOMIC DNA]</scope>
    <source>
        <strain evidence="20 21">CBS 114723</strain>
    </source>
</reference>
<keyword evidence="8" id="KW-0547">Nucleotide-binding</keyword>
<dbReference type="SUPFAM" id="SSF48452">
    <property type="entry name" value="TPR-like"/>
    <property type="match status" value="1"/>
</dbReference>
<dbReference type="InterPro" id="IPR029016">
    <property type="entry name" value="GAF-like_dom_sf"/>
</dbReference>
<dbReference type="InterPro" id="IPR003018">
    <property type="entry name" value="GAF"/>
</dbReference>
<dbReference type="SMART" id="SM00387">
    <property type="entry name" value="HATPase_c"/>
    <property type="match status" value="1"/>
</dbReference>
<dbReference type="CDD" id="cd16922">
    <property type="entry name" value="HATPase_EvgS-ArcB-TorS-like"/>
    <property type="match status" value="1"/>
</dbReference>
<evidence type="ECO:0000256" key="3">
    <source>
        <dbReference type="ARBA" id="ARBA00012438"/>
    </source>
</evidence>
<dbReference type="PANTHER" id="PTHR45339">
    <property type="entry name" value="HYBRID SIGNAL TRANSDUCTION HISTIDINE KINASE J"/>
    <property type="match status" value="1"/>
</dbReference>
<organism evidence="20 21">
    <name type="scientific">Ceratocystis fimbriata CBS 114723</name>
    <dbReference type="NCBI Taxonomy" id="1035309"/>
    <lineage>
        <taxon>Eukaryota</taxon>
        <taxon>Fungi</taxon>
        <taxon>Dikarya</taxon>
        <taxon>Ascomycota</taxon>
        <taxon>Pezizomycotina</taxon>
        <taxon>Sordariomycetes</taxon>
        <taxon>Hypocreomycetidae</taxon>
        <taxon>Microascales</taxon>
        <taxon>Ceratocystidaceae</taxon>
        <taxon>Ceratocystis</taxon>
    </lineage>
</organism>
<keyword evidence="6" id="KW-0808">Transferase</keyword>
<evidence type="ECO:0000256" key="11">
    <source>
        <dbReference type="ARBA" id="ARBA00022989"/>
    </source>
</evidence>
<feature type="region of interest" description="Disordered" evidence="16">
    <location>
        <begin position="521"/>
        <end position="554"/>
    </location>
</feature>
<dbReference type="Proteomes" id="UP000222788">
    <property type="component" value="Unassembled WGS sequence"/>
</dbReference>
<dbReference type="GO" id="GO:0005524">
    <property type="term" value="F:ATP binding"/>
    <property type="evidence" value="ECO:0007669"/>
    <property type="project" value="UniProtKB-KW"/>
</dbReference>
<dbReference type="OrthoDB" id="60033at2759"/>
<dbReference type="FunFam" id="1.10.510.10:FF:000579">
    <property type="entry name" value="Sensor histidine kinase/response regulator, putative"/>
    <property type="match status" value="1"/>
</dbReference>
<evidence type="ECO:0000256" key="14">
    <source>
        <dbReference type="PROSITE-ProRule" id="PRU00169"/>
    </source>
</evidence>
<dbReference type="Pfam" id="PF02518">
    <property type="entry name" value="HATPase_c"/>
    <property type="match status" value="1"/>
</dbReference>
<evidence type="ECO:0000256" key="12">
    <source>
        <dbReference type="ARBA" id="ARBA00023012"/>
    </source>
</evidence>
<dbReference type="InterPro" id="IPR011006">
    <property type="entry name" value="CheY-like_superfamily"/>
</dbReference>
<evidence type="ECO:0000313" key="20">
    <source>
        <dbReference type="EMBL" id="PHH54219.1"/>
    </source>
</evidence>
<dbReference type="GO" id="GO:0000155">
    <property type="term" value="F:phosphorelay sensor kinase activity"/>
    <property type="evidence" value="ECO:0007669"/>
    <property type="project" value="InterPro"/>
</dbReference>
<dbReference type="CDD" id="cd00082">
    <property type="entry name" value="HisKA"/>
    <property type="match status" value="1"/>
</dbReference>
<dbReference type="Pfam" id="PF00069">
    <property type="entry name" value="Pkinase"/>
    <property type="match status" value="1"/>
</dbReference>
<protein>
    <recommendedName>
        <fullName evidence="3">histidine kinase</fullName>
        <ecNumber evidence="3">2.7.13.3</ecNumber>
    </recommendedName>
</protein>
<feature type="compositionally biased region" description="Polar residues" evidence="16">
    <location>
        <begin position="1754"/>
        <end position="1769"/>
    </location>
</feature>
<keyword evidence="5 14" id="KW-0597">Phosphoprotein</keyword>
<dbReference type="PANTHER" id="PTHR45339:SF1">
    <property type="entry name" value="HYBRID SIGNAL TRANSDUCTION HISTIDINE KINASE J"/>
    <property type="match status" value="1"/>
</dbReference>
<dbReference type="STRING" id="1035309.A0A2C5WZH9"/>
<keyword evidence="7" id="KW-0812">Transmembrane</keyword>
<evidence type="ECO:0000256" key="8">
    <source>
        <dbReference type="ARBA" id="ARBA00022741"/>
    </source>
</evidence>
<dbReference type="SUPFAM" id="SSF55781">
    <property type="entry name" value="GAF domain-like"/>
    <property type="match status" value="1"/>
</dbReference>
<dbReference type="SMART" id="SM00220">
    <property type="entry name" value="S_TKc"/>
    <property type="match status" value="1"/>
</dbReference>